<comment type="similarity">
    <text evidence="2">Belongs to the 5'-nucleotidase family.</text>
</comment>
<dbReference type="Gene3D" id="3.90.780.10">
    <property type="entry name" value="5'-Nucleotidase, C-terminal domain"/>
    <property type="match status" value="1"/>
</dbReference>
<dbReference type="InterPro" id="IPR004843">
    <property type="entry name" value="Calcineurin-like_PHP"/>
</dbReference>
<dbReference type="SUPFAM" id="SSF55816">
    <property type="entry name" value="5'-nucleotidase (syn. UDP-sugar hydrolase), C-terminal domain"/>
    <property type="match status" value="1"/>
</dbReference>
<dbReference type="AlphaFoldDB" id="A0A9D2JXL8"/>
<evidence type="ECO:0000259" key="4">
    <source>
        <dbReference type="Pfam" id="PF02872"/>
    </source>
</evidence>
<accession>A0A9D2JXL8</accession>
<keyword evidence="1" id="KW-0732">Signal</keyword>
<evidence type="ECO:0000259" key="3">
    <source>
        <dbReference type="Pfam" id="PF00149"/>
    </source>
</evidence>
<sequence>MSKKLSIIQINDVHGYIEPHLEHFYDSKGLTVKEAGGFSRMKTVIENSQKERTTFIFDNGDTFHGTYEAVKSKGEQLIPLVNELGIQAMTFHWDIGYGPERLKAIGEKLNYPILAINAYKKETEELYFEPYTIVNQEDISIGIIGIAATIIDKTMPSHFSEGLYFTLGNKELPKYVKELQEKEVDLIVVLSHLGFPQDVKMMEEVKGIDICLSGHTHNRLSKPVQINDTTIIQSGSQSSFIGKIDLTVDDRQIVELQHSLMTITEDIFENPKMKGLVNKAVEPYKEQLTKIVGYTDGILHRGWNVESTMDNLLLEAIQYQTNSDLVFSNGWRYGAPIDKGPITLKQLYQIIPMNPPISTTELAGEEIYEMLEENIENTYSTNPYNQMGGYLKRALGLKVFFKVENPKGHRIQTLLIKGEPVDLDKIYSVSYVTNQGVPNKYGKNHKNLEVHAIEAMRGFLKEKEVYHAKFFGTFELI</sequence>
<dbReference type="PANTHER" id="PTHR11575:SF24">
    <property type="entry name" value="5'-NUCLEOTIDASE"/>
    <property type="match status" value="1"/>
</dbReference>
<protein>
    <submittedName>
        <fullName evidence="5">Bifunctional metallophosphatase/5'-nucleotidase</fullName>
    </submittedName>
</protein>
<dbReference type="GO" id="GO:0009166">
    <property type="term" value="P:nucleotide catabolic process"/>
    <property type="evidence" value="ECO:0007669"/>
    <property type="project" value="InterPro"/>
</dbReference>
<proteinExistence type="inferred from homology"/>
<evidence type="ECO:0000256" key="2">
    <source>
        <dbReference type="RuleBase" id="RU362119"/>
    </source>
</evidence>
<evidence type="ECO:0000256" key="1">
    <source>
        <dbReference type="ARBA" id="ARBA00022729"/>
    </source>
</evidence>
<dbReference type="Pfam" id="PF02872">
    <property type="entry name" value="5_nucleotid_C"/>
    <property type="match status" value="1"/>
</dbReference>
<reference evidence="5" key="2">
    <citation type="submission" date="2021-04" db="EMBL/GenBank/DDBJ databases">
        <authorList>
            <person name="Gilroy R."/>
        </authorList>
    </citation>
    <scope>NUCLEOTIDE SEQUENCE</scope>
    <source>
        <strain evidence="5">CHK169-4300</strain>
    </source>
</reference>
<dbReference type="InterPro" id="IPR008334">
    <property type="entry name" value="5'-Nucleotdase_C"/>
</dbReference>
<keyword evidence="2" id="KW-0547">Nucleotide-binding</keyword>
<dbReference type="InterPro" id="IPR029052">
    <property type="entry name" value="Metallo-depent_PP-like"/>
</dbReference>
<gene>
    <name evidence="5" type="ORF">H9808_06705</name>
</gene>
<dbReference type="PANTHER" id="PTHR11575">
    <property type="entry name" value="5'-NUCLEOTIDASE-RELATED"/>
    <property type="match status" value="1"/>
</dbReference>
<dbReference type="Proteomes" id="UP000824106">
    <property type="component" value="Unassembled WGS sequence"/>
</dbReference>
<dbReference type="SUPFAM" id="SSF56300">
    <property type="entry name" value="Metallo-dependent phosphatases"/>
    <property type="match status" value="1"/>
</dbReference>
<keyword evidence="2" id="KW-0378">Hydrolase</keyword>
<dbReference type="EMBL" id="DXAZ01000108">
    <property type="protein sequence ID" value="HIZ71435.1"/>
    <property type="molecule type" value="Genomic_DNA"/>
</dbReference>
<name>A0A9D2JXL8_9LACT</name>
<dbReference type="Pfam" id="PF00149">
    <property type="entry name" value="Metallophos"/>
    <property type="match status" value="1"/>
</dbReference>
<evidence type="ECO:0000313" key="5">
    <source>
        <dbReference type="EMBL" id="HIZ71435.1"/>
    </source>
</evidence>
<feature type="domain" description="Calcineurin-like phosphoesterase" evidence="3">
    <location>
        <begin position="6"/>
        <end position="218"/>
    </location>
</feature>
<dbReference type="GO" id="GO:0016787">
    <property type="term" value="F:hydrolase activity"/>
    <property type="evidence" value="ECO:0007669"/>
    <property type="project" value="UniProtKB-KW"/>
</dbReference>
<dbReference type="InterPro" id="IPR006179">
    <property type="entry name" value="5_nucleotidase/apyrase"/>
</dbReference>
<dbReference type="PRINTS" id="PR01607">
    <property type="entry name" value="APYRASEFAMLY"/>
</dbReference>
<evidence type="ECO:0000313" key="6">
    <source>
        <dbReference type="Proteomes" id="UP000824106"/>
    </source>
</evidence>
<dbReference type="GO" id="GO:0000166">
    <property type="term" value="F:nucleotide binding"/>
    <property type="evidence" value="ECO:0007669"/>
    <property type="project" value="UniProtKB-KW"/>
</dbReference>
<reference evidence="5" key="1">
    <citation type="journal article" date="2021" name="PeerJ">
        <title>Extensive microbial diversity within the chicken gut microbiome revealed by metagenomics and culture.</title>
        <authorList>
            <person name="Gilroy R."/>
            <person name="Ravi A."/>
            <person name="Getino M."/>
            <person name="Pursley I."/>
            <person name="Horton D.L."/>
            <person name="Alikhan N.F."/>
            <person name="Baker D."/>
            <person name="Gharbi K."/>
            <person name="Hall N."/>
            <person name="Watson M."/>
            <person name="Adriaenssens E.M."/>
            <person name="Foster-Nyarko E."/>
            <person name="Jarju S."/>
            <person name="Secka A."/>
            <person name="Antonio M."/>
            <person name="Oren A."/>
            <person name="Chaudhuri R.R."/>
            <person name="La Ragione R."/>
            <person name="Hildebrand F."/>
            <person name="Pallen M.J."/>
        </authorList>
    </citation>
    <scope>NUCLEOTIDE SEQUENCE</scope>
    <source>
        <strain evidence="5">CHK169-4300</strain>
    </source>
</reference>
<feature type="domain" description="5'-Nucleotidase C-terminal" evidence="4">
    <location>
        <begin position="298"/>
        <end position="430"/>
    </location>
</feature>
<comment type="caution">
    <text evidence="5">The sequence shown here is derived from an EMBL/GenBank/DDBJ whole genome shotgun (WGS) entry which is preliminary data.</text>
</comment>
<dbReference type="InterPro" id="IPR036907">
    <property type="entry name" value="5'-Nucleotdase_C_sf"/>
</dbReference>
<dbReference type="Gene3D" id="3.60.21.10">
    <property type="match status" value="1"/>
</dbReference>
<organism evidence="5 6">
    <name type="scientific">Candidatus Atopostipes pullistercoris</name>
    <dbReference type="NCBI Taxonomy" id="2838467"/>
    <lineage>
        <taxon>Bacteria</taxon>
        <taxon>Bacillati</taxon>
        <taxon>Bacillota</taxon>
        <taxon>Bacilli</taxon>
        <taxon>Lactobacillales</taxon>
        <taxon>Carnobacteriaceae</taxon>
        <taxon>Atopostipes</taxon>
    </lineage>
</organism>